<sequence length="217" mass="24823">MKMRSTIFELTALLGVGLFLIGTICLVTVVIHSVFPAFEEQNLREINCTIASSNLDRKVKCAHSKRNLTRYPCLRIFVLCGKGLDHVDVKTNDSLERRQPLLLLKDIHSLDEQCTYEPEECKDKSDLSQHIQSQRDNPIGLMMKCYYNPKDPSQIVRSKVSNDNYDNLVFGHVLWPLTIILMGVVVLAIAGCYFSLRFRNKYERLEGISISTLQRTL</sequence>
<keyword evidence="8" id="KW-0407">Ion channel</keyword>
<gene>
    <name evidence="10" type="ORF">PLOB_00007474</name>
</gene>
<keyword evidence="2" id="KW-0813">Transport</keyword>
<proteinExistence type="predicted"/>
<accession>A0ABN8QNB6</accession>
<dbReference type="PANTHER" id="PTHR10258">
    <property type="entry name" value="CALCIUM-ACTIVATED POTASSIUM CHANNEL SUBUNIT BETA"/>
    <property type="match status" value="1"/>
</dbReference>
<evidence type="ECO:0000256" key="6">
    <source>
        <dbReference type="ARBA" id="ARBA00023136"/>
    </source>
</evidence>
<comment type="caution">
    <text evidence="10">The sequence shown here is derived from an EMBL/GenBank/DDBJ whole genome shotgun (WGS) entry which is preliminary data.</text>
</comment>
<dbReference type="EMBL" id="CALNXK010000135">
    <property type="protein sequence ID" value="CAH3165920.1"/>
    <property type="molecule type" value="Genomic_DNA"/>
</dbReference>
<reference evidence="10 11" key="1">
    <citation type="submission" date="2022-05" db="EMBL/GenBank/DDBJ databases">
        <authorList>
            <consortium name="Genoscope - CEA"/>
            <person name="William W."/>
        </authorList>
    </citation>
    <scope>NUCLEOTIDE SEQUENCE [LARGE SCALE GENOMIC DNA]</scope>
</reference>
<feature type="transmembrane region" description="Helical" evidence="9">
    <location>
        <begin position="12"/>
        <end position="35"/>
    </location>
</feature>
<keyword evidence="4 9" id="KW-1133">Transmembrane helix</keyword>
<comment type="subcellular location">
    <subcellularLocation>
        <location evidence="1">Membrane</location>
        <topology evidence="1">Multi-pass membrane protein</topology>
    </subcellularLocation>
</comment>
<dbReference type="InterPro" id="IPR003930">
    <property type="entry name" value="K_chnl_Ca-activ_BK_bsu"/>
</dbReference>
<dbReference type="PANTHER" id="PTHR10258:SF8">
    <property type="entry name" value="CALCIUM-ACTIVATED POTASSIUM CHANNEL BK ALPHA SUBUNIT DOMAIN-CONTAINING PROTEIN"/>
    <property type="match status" value="1"/>
</dbReference>
<evidence type="ECO:0000313" key="10">
    <source>
        <dbReference type="EMBL" id="CAH3165920.1"/>
    </source>
</evidence>
<protein>
    <submittedName>
        <fullName evidence="10">Uncharacterized protein</fullName>
    </submittedName>
</protein>
<dbReference type="Pfam" id="PF03185">
    <property type="entry name" value="CaKB"/>
    <property type="match status" value="1"/>
</dbReference>
<evidence type="ECO:0000256" key="8">
    <source>
        <dbReference type="ARBA" id="ARBA00023303"/>
    </source>
</evidence>
<keyword evidence="5" id="KW-0406">Ion transport</keyword>
<feature type="transmembrane region" description="Helical" evidence="9">
    <location>
        <begin position="173"/>
        <end position="196"/>
    </location>
</feature>
<evidence type="ECO:0000256" key="9">
    <source>
        <dbReference type="SAM" id="Phobius"/>
    </source>
</evidence>
<name>A0ABN8QNB6_9CNID</name>
<evidence type="ECO:0000256" key="5">
    <source>
        <dbReference type="ARBA" id="ARBA00023065"/>
    </source>
</evidence>
<evidence type="ECO:0000256" key="7">
    <source>
        <dbReference type="ARBA" id="ARBA00023180"/>
    </source>
</evidence>
<dbReference type="Proteomes" id="UP001159405">
    <property type="component" value="Unassembled WGS sequence"/>
</dbReference>
<evidence type="ECO:0000256" key="1">
    <source>
        <dbReference type="ARBA" id="ARBA00004141"/>
    </source>
</evidence>
<evidence type="ECO:0000256" key="4">
    <source>
        <dbReference type="ARBA" id="ARBA00022989"/>
    </source>
</evidence>
<keyword evidence="6 9" id="KW-0472">Membrane</keyword>
<evidence type="ECO:0000256" key="2">
    <source>
        <dbReference type="ARBA" id="ARBA00022448"/>
    </source>
</evidence>
<organism evidence="10 11">
    <name type="scientific">Porites lobata</name>
    <dbReference type="NCBI Taxonomy" id="104759"/>
    <lineage>
        <taxon>Eukaryota</taxon>
        <taxon>Metazoa</taxon>
        <taxon>Cnidaria</taxon>
        <taxon>Anthozoa</taxon>
        <taxon>Hexacorallia</taxon>
        <taxon>Scleractinia</taxon>
        <taxon>Fungiina</taxon>
        <taxon>Poritidae</taxon>
        <taxon>Porites</taxon>
    </lineage>
</organism>
<evidence type="ECO:0000313" key="11">
    <source>
        <dbReference type="Proteomes" id="UP001159405"/>
    </source>
</evidence>
<keyword evidence="11" id="KW-1185">Reference proteome</keyword>
<evidence type="ECO:0000256" key="3">
    <source>
        <dbReference type="ARBA" id="ARBA00022692"/>
    </source>
</evidence>
<keyword evidence="7" id="KW-0325">Glycoprotein</keyword>
<keyword evidence="3 9" id="KW-0812">Transmembrane</keyword>